<dbReference type="Proteomes" id="UP000553706">
    <property type="component" value="Unassembled WGS sequence"/>
</dbReference>
<protein>
    <submittedName>
        <fullName evidence="2">Putative GNAT family N-acyltransferase</fullName>
    </submittedName>
</protein>
<sequence>MEVFVAEQNVPEDEERDALDETALHILALVNGQPAGTARAVAKAPGVIKIGRVAVRAAHRGTGLGAQLMRAVEGAHPGAACMLDAQLQAMNFYAKFGYVAEGPVFDDAGIPHRRMVKQPA</sequence>
<dbReference type="GO" id="GO:0016747">
    <property type="term" value="F:acyltransferase activity, transferring groups other than amino-acyl groups"/>
    <property type="evidence" value="ECO:0007669"/>
    <property type="project" value="InterPro"/>
</dbReference>
<dbReference type="AlphaFoldDB" id="A0A840VLH1"/>
<evidence type="ECO:0000313" key="2">
    <source>
        <dbReference type="EMBL" id="MBB5372431.1"/>
    </source>
</evidence>
<dbReference type="InterPro" id="IPR016181">
    <property type="entry name" value="Acyl_CoA_acyltransferase"/>
</dbReference>
<evidence type="ECO:0000313" key="3">
    <source>
        <dbReference type="Proteomes" id="UP000553706"/>
    </source>
</evidence>
<keyword evidence="3" id="KW-1185">Reference proteome</keyword>
<dbReference type="RefSeq" id="WP_183265456.1">
    <property type="nucleotide sequence ID" value="NZ_JACHFJ010000002.1"/>
</dbReference>
<dbReference type="Gene3D" id="3.40.630.30">
    <property type="match status" value="1"/>
</dbReference>
<proteinExistence type="predicted"/>
<dbReference type="EMBL" id="JACHFJ010000002">
    <property type="protein sequence ID" value="MBB5372431.1"/>
    <property type="molecule type" value="Genomic_DNA"/>
</dbReference>
<dbReference type="SUPFAM" id="SSF55729">
    <property type="entry name" value="Acyl-CoA N-acyltransferases (Nat)"/>
    <property type="match status" value="1"/>
</dbReference>
<reference evidence="2 3" key="1">
    <citation type="submission" date="2020-08" db="EMBL/GenBank/DDBJ databases">
        <title>Genomic Encyclopedia of Type Strains, Phase IV (KMG-IV): sequencing the most valuable type-strain genomes for metagenomic binning, comparative biology and taxonomic classification.</title>
        <authorList>
            <person name="Goeker M."/>
        </authorList>
    </citation>
    <scope>NUCLEOTIDE SEQUENCE [LARGE SCALE GENOMIC DNA]</scope>
    <source>
        <strain evidence="2 3">DSM 27026</strain>
    </source>
</reference>
<evidence type="ECO:0000259" key="1">
    <source>
        <dbReference type="PROSITE" id="PS51186"/>
    </source>
</evidence>
<accession>A0A840VLH1</accession>
<organism evidence="2 3">
    <name type="scientific">Acidocella aromatica</name>
    <dbReference type="NCBI Taxonomy" id="1303579"/>
    <lineage>
        <taxon>Bacteria</taxon>
        <taxon>Pseudomonadati</taxon>
        <taxon>Pseudomonadota</taxon>
        <taxon>Alphaproteobacteria</taxon>
        <taxon>Acetobacterales</taxon>
        <taxon>Acidocellaceae</taxon>
        <taxon>Acidocella</taxon>
    </lineage>
</organism>
<keyword evidence="2" id="KW-0012">Acyltransferase</keyword>
<dbReference type="Pfam" id="PF13673">
    <property type="entry name" value="Acetyltransf_10"/>
    <property type="match status" value="1"/>
</dbReference>
<keyword evidence="2" id="KW-0808">Transferase</keyword>
<feature type="domain" description="N-acetyltransferase" evidence="1">
    <location>
        <begin position="1"/>
        <end position="120"/>
    </location>
</feature>
<name>A0A840VLH1_9PROT</name>
<gene>
    <name evidence="2" type="ORF">HNP71_000669</name>
</gene>
<comment type="caution">
    <text evidence="2">The sequence shown here is derived from an EMBL/GenBank/DDBJ whole genome shotgun (WGS) entry which is preliminary data.</text>
</comment>
<dbReference type="PROSITE" id="PS51186">
    <property type="entry name" value="GNAT"/>
    <property type="match status" value="1"/>
</dbReference>
<dbReference type="CDD" id="cd04301">
    <property type="entry name" value="NAT_SF"/>
    <property type="match status" value="1"/>
</dbReference>
<dbReference type="InterPro" id="IPR000182">
    <property type="entry name" value="GNAT_dom"/>
</dbReference>